<reference evidence="5 6" key="1">
    <citation type="submission" date="2020-10" db="EMBL/GenBank/DDBJ databases">
        <title>The Coptis chinensis genome and diversification of protoberbering-type alkaloids.</title>
        <authorList>
            <person name="Wang B."/>
            <person name="Shu S."/>
            <person name="Song C."/>
            <person name="Liu Y."/>
        </authorList>
    </citation>
    <scope>NUCLEOTIDE SEQUENCE [LARGE SCALE GENOMIC DNA]</scope>
    <source>
        <strain evidence="5">HL-2020</strain>
        <tissue evidence="5">Leaf</tissue>
    </source>
</reference>
<keyword evidence="2" id="KW-0341">Growth regulation</keyword>
<evidence type="ECO:0000256" key="3">
    <source>
        <dbReference type="SAM" id="MobiDB-lite"/>
    </source>
</evidence>
<protein>
    <recommendedName>
        <fullName evidence="4">Agenet domain-containing protein</fullName>
    </recommendedName>
</protein>
<feature type="region of interest" description="Disordered" evidence="3">
    <location>
        <begin position="1"/>
        <end position="39"/>
    </location>
</feature>
<keyword evidence="6" id="KW-1185">Reference proteome</keyword>
<evidence type="ECO:0000313" key="6">
    <source>
        <dbReference type="Proteomes" id="UP000631114"/>
    </source>
</evidence>
<dbReference type="PANTHER" id="PTHR31917:SF151">
    <property type="entry name" value="AGENET DOMAIN-CONTAINING PROTEIN"/>
    <property type="match status" value="1"/>
</dbReference>
<accession>A0A835H2M9</accession>
<feature type="compositionally biased region" description="Polar residues" evidence="3">
    <location>
        <begin position="436"/>
        <end position="450"/>
    </location>
</feature>
<evidence type="ECO:0000259" key="4">
    <source>
        <dbReference type="SMART" id="SM00743"/>
    </source>
</evidence>
<evidence type="ECO:0000313" key="5">
    <source>
        <dbReference type="EMBL" id="KAF9591090.1"/>
    </source>
</evidence>
<name>A0A835H2M9_9MAGN</name>
<dbReference type="InterPro" id="IPR008395">
    <property type="entry name" value="Agenet-like_dom"/>
</dbReference>
<dbReference type="Pfam" id="PF05641">
    <property type="entry name" value="Agenet"/>
    <property type="match status" value="2"/>
</dbReference>
<dbReference type="InterPro" id="IPR014002">
    <property type="entry name" value="Agenet_dom_plant"/>
</dbReference>
<keyword evidence="1" id="KW-0813">Transport</keyword>
<dbReference type="Proteomes" id="UP000631114">
    <property type="component" value="Unassembled WGS sequence"/>
</dbReference>
<dbReference type="InterPro" id="IPR007930">
    <property type="entry name" value="DUF724"/>
</dbReference>
<dbReference type="OrthoDB" id="687110at2759"/>
<evidence type="ECO:0000256" key="1">
    <source>
        <dbReference type="ARBA" id="ARBA00022448"/>
    </source>
</evidence>
<dbReference type="SMART" id="SM00743">
    <property type="entry name" value="Agenet"/>
    <property type="match status" value="3"/>
</dbReference>
<sequence>MERPSSKRKTKIYSSEKNREETNLKGPMRSASGILTKDNKVEVTSNEKDDNLVTHLRELVDIAHIRPLQPNDTTSFRLNQQVDAFWNDGWWKGVVIKVFEEDEGGLRYRVYFETSKEEMEFEVSQLRLHLEYVDGKWVNNNTSAEHELPKGKMEQVEVSLEDKKCHGAWFPATISKKTSDSSILVEYKLRRGDKDELMTKSMDSQHIRPCPPPSSDSKTFDLLEKVDAFYDCGWWSGVVTKVLANDKYNVFFKYQNEQREFKQSDLRLHMDWIDGKWVCDSVENVGITRNEGTVKSSDSKRSSVLHTGVASQLIPSEDMENFWENMLANVTDLPSEAFLLSQENMKQSVPEIVSQVSTPFKKVRDKEATKVIMPIKACVARGTSAGSKTGLESLCFLSSSMKGKRSTLQCRTTRNSIPTELFSSSSSKRYTEDNQTENVSTRKLGQTKGSGNKRKSRSTKSPSSLKILEPEGPVHEPISNGKTDFQTRCSPTSSYTIEKHLPLSVFLKNSGSSIANQNGGPEDEALNKEMTIVPAECMQLLDPATEEHDIPFLCLEKCSSILEDNGENQLMPMEAITEKEASMKILKQLTSSNVVEGSHNLEETFDDQYNDRRSSVVVTTYEAINPGPGEASSKRLKHSQSSDVVHSSLALEETFSDQYNNTRVEDSHDIALDVTTTTYEEITPADVHIENVKHQQSSNLVDSSFSLEEIFIDADLSDDARGDESALRSSIDVTATISSPLQQDGGTLPLDSETLPFLKKSHLWGTIESVEVFKVIPQRPHFRPLQQQNEEAREGMAMGFMVILAGVMERTCKAQFDEPRSMLENKLNTLTELEEHGFTVQPLRDRLDELLRIKERCSKLDDSNTFEREFIAEKGKSDELQESINQLNSKLQTLLVEREKKCSVVAELQMSLAAIKESIQSFVLKFDSVVTAPCNLLFPWKARSWSRQYLQHPLNLSKMFFFFFLELGTEANGNAHVHRKN</sequence>
<dbReference type="Pfam" id="PF05266">
    <property type="entry name" value="DUF724"/>
    <property type="match status" value="1"/>
</dbReference>
<dbReference type="EMBL" id="JADFTS010000008">
    <property type="protein sequence ID" value="KAF9591090.1"/>
    <property type="molecule type" value="Genomic_DNA"/>
</dbReference>
<feature type="compositionally biased region" description="Basic residues" evidence="3">
    <location>
        <begin position="1"/>
        <end position="11"/>
    </location>
</feature>
<gene>
    <name evidence="5" type="ORF">IFM89_001434</name>
</gene>
<feature type="compositionally biased region" description="Basic and acidic residues" evidence="3">
    <location>
        <begin position="14"/>
        <end position="23"/>
    </location>
</feature>
<dbReference type="CDD" id="cd20406">
    <property type="entry name" value="Tudor_Agenet_AtDUF_rpt2_4"/>
    <property type="match status" value="2"/>
</dbReference>
<feature type="compositionally biased region" description="Polar residues" evidence="3">
    <location>
        <begin position="480"/>
        <end position="490"/>
    </location>
</feature>
<proteinExistence type="predicted"/>
<feature type="domain" description="Agenet" evidence="4">
    <location>
        <begin position="148"/>
        <end position="215"/>
    </location>
</feature>
<feature type="compositionally biased region" description="Polar residues" evidence="3">
    <location>
        <begin position="419"/>
        <end position="428"/>
    </location>
</feature>
<dbReference type="AlphaFoldDB" id="A0A835H2M9"/>
<feature type="domain" description="Agenet" evidence="4">
    <location>
        <begin position="218"/>
        <end position="274"/>
    </location>
</feature>
<comment type="caution">
    <text evidence="5">The sequence shown here is derived from an EMBL/GenBank/DDBJ whole genome shotgun (WGS) entry which is preliminary data.</text>
</comment>
<feature type="region of interest" description="Disordered" evidence="3">
    <location>
        <begin position="419"/>
        <end position="490"/>
    </location>
</feature>
<organism evidence="5 6">
    <name type="scientific">Coptis chinensis</name>
    <dbReference type="NCBI Taxonomy" id="261450"/>
    <lineage>
        <taxon>Eukaryota</taxon>
        <taxon>Viridiplantae</taxon>
        <taxon>Streptophyta</taxon>
        <taxon>Embryophyta</taxon>
        <taxon>Tracheophyta</taxon>
        <taxon>Spermatophyta</taxon>
        <taxon>Magnoliopsida</taxon>
        <taxon>Ranunculales</taxon>
        <taxon>Ranunculaceae</taxon>
        <taxon>Coptidoideae</taxon>
        <taxon>Coptis</taxon>
    </lineage>
</organism>
<feature type="domain" description="Agenet" evidence="4">
    <location>
        <begin position="74"/>
        <end position="134"/>
    </location>
</feature>
<evidence type="ECO:0000256" key="2">
    <source>
        <dbReference type="ARBA" id="ARBA00022604"/>
    </source>
</evidence>
<dbReference type="PANTHER" id="PTHR31917">
    <property type="entry name" value="AGENET DOMAIN-CONTAINING PROTEIN-RELATED"/>
    <property type="match status" value="1"/>
</dbReference>